<dbReference type="AlphaFoldDB" id="A0A0M8ZQ45"/>
<sequence>MIKRFQQVPGMHNGWRGPRSGSSEPTSPEHSQCSQNQRVQPQGGVGNSWRGEGAITLHVFQIDS</sequence>
<organism evidence="2 3">
    <name type="scientific">Melipona quadrifasciata</name>
    <dbReference type="NCBI Taxonomy" id="166423"/>
    <lineage>
        <taxon>Eukaryota</taxon>
        <taxon>Metazoa</taxon>
        <taxon>Ecdysozoa</taxon>
        <taxon>Arthropoda</taxon>
        <taxon>Hexapoda</taxon>
        <taxon>Insecta</taxon>
        <taxon>Pterygota</taxon>
        <taxon>Neoptera</taxon>
        <taxon>Endopterygota</taxon>
        <taxon>Hymenoptera</taxon>
        <taxon>Apocrita</taxon>
        <taxon>Aculeata</taxon>
        <taxon>Apoidea</taxon>
        <taxon>Anthophila</taxon>
        <taxon>Apidae</taxon>
        <taxon>Melipona</taxon>
    </lineage>
</organism>
<evidence type="ECO:0000313" key="3">
    <source>
        <dbReference type="Proteomes" id="UP000053105"/>
    </source>
</evidence>
<dbReference type="EMBL" id="KQ437852">
    <property type="protein sequence ID" value="KOX67289.1"/>
    <property type="molecule type" value="Genomic_DNA"/>
</dbReference>
<dbReference type="STRING" id="166423.A0A0M8ZQ45"/>
<reference evidence="2 3" key="1">
    <citation type="submission" date="2015-07" db="EMBL/GenBank/DDBJ databases">
        <title>The genome of Melipona quadrifasciata.</title>
        <authorList>
            <person name="Pan H."/>
            <person name="Kapheim K."/>
        </authorList>
    </citation>
    <scope>NUCLEOTIDE SEQUENCE [LARGE SCALE GENOMIC DNA]</scope>
    <source>
        <strain evidence="2">0111107301</strain>
        <tissue evidence="2">Whole body</tissue>
    </source>
</reference>
<keyword evidence="3" id="KW-1185">Reference proteome</keyword>
<dbReference type="OrthoDB" id="424503at2759"/>
<gene>
    <name evidence="2" type="ORF">WN51_00011</name>
</gene>
<accession>A0A0M8ZQ45</accession>
<feature type="region of interest" description="Disordered" evidence="1">
    <location>
        <begin position="1"/>
        <end position="52"/>
    </location>
</feature>
<dbReference type="Proteomes" id="UP000053105">
    <property type="component" value="Unassembled WGS sequence"/>
</dbReference>
<evidence type="ECO:0000313" key="2">
    <source>
        <dbReference type="EMBL" id="KOX67289.1"/>
    </source>
</evidence>
<proteinExistence type="predicted"/>
<evidence type="ECO:0000256" key="1">
    <source>
        <dbReference type="SAM" id="MobiDB-lite"/>
    </source>
</evidence>
<name>A0A0M8ZQ45_9HYME</name>
<feature type="compositionally biased region" description="Polar residues" evidence="1">
    <location>
        <begin position="20"/>
        <end position="40"/>
    </location>
</feature>
<protein>
    <submittedName>
        <fullName evidence="2">Uncharacterized protein</fullName>
    </submittedName>
</protein>